<keyword evidence="5" id="KW-0949">S-adenosyl-L-methionine</keyword>
<feature type="domain" description="Tetrapyrrole methylase" evidence="6">
    <location>
        <begin position="5"/>
        <end position="191"/>
    </location>
</feature>
<comment type="pathway">
    <text evidence="1">Cofactor biosynthesis; adenosylcobalamin biosynthesis.</text>
</comment>
<evidence type="ECO:0000256" key="2">
    <source>
        <dbReference type="ARBA" id="ARBA00022573"/>
    </source>
</evidence>
<sequence>MSASFVVVGIGAAGWNGLTPDAHRELEAARIVYGSARQLDLLPPVVDAERIVWRSPMSEHLAELAESAPDAPVHVLASGDPMFHGVGASLVRVLGADRVEVIPTPSSATLAAARLGWDLARTVVVSCVTASVDVLASRLTDGARILILSRDATTPADVADFATGRGFGASPMAVLSDLGAPHERHHTGTAATWTGAPSSLNIVALDCVGPVSSRAPGLDDDEYTHDGQLTKRPIRALTVSALRPAEGQTLWDIGAGSGSIGIEWLRLLDGGRVYAFESDPERARVVAANAQRHGVGDRLVVRGGAPDALADAPTPDTVFIGGGMTPRVLEHAWSALRVGGRIVANAVTRETERLVADAADRRGGDLLRLSVEHAAPLGRSTAWRPSLPIVQWTATKTEDNA</sequence>
<organism evidence="7 8">
    <name type="scientific">Gordonia humi</name>
    <dbReference type="NCBI Taxonomy" id="686429"/>
    <lineage>
        <taxon>Bacteria</taxon>
        <taxon>Bacillati</taxon>
        <taxon>Actinomycetota</taxon>
        <taxon>Actinomycetes</taxon>
        <taxon>Mycobacteriales</taxon>
        <taxon>Gordoniaceae</taxon>
        <taxon>Gordonia</taxon>
    </lineage>
</organism>
<dbReference type="InterPro" id="IPR006365">
    <property type="entry name" value="Cbl_synth_CobL"/>
</dbReference>
<dbReference type="InterPro" id="IPR035996">
    <property type="entry name" value="4pyrrol_Methylase_sf"/>
</dbReference>
<dbReference type="Gene3D" id="3.40.1010.10">
    <property type="entry name" value="Cobalt-precorrin-4 Transmethylase, Domain 1"/>
    <property type="match status" value="1"/>
</dbReference>
<comment type="caution">
    <text evidence="7">The sequence shown here is derived from an EMBL/GenBank/DDBJ whole genome shotgun (WGS) entry which is preliminary data.</text>
</comment>
<dbReference type="EC" id="2.1.1.132" evidence="7"/>
<protein>
    <submittedName>
        <fullName evidence="7">Precorrin-6Y C5,15-methyltransferase (Decarboxylating)</fullName>
        <ecNumber evidence="7">2.1.1.132</ecNumber>
    </submittedName>
</protein>
<dbReference type="InterPro" id="IPR000878">
    <property type="entry name" value="4pyrrol_Mease"/>
</dbReference>
<reference evidence="7 8" key="1">
    <citation type="submission" date="2020-08" db="EMBL/GenBank/DDBJ databases">
        <title>Sequencing the genomes of 1000 actinobacteria strains.</title>
        <authorList>
            <person name="Klenk H.-P."/>
        </authorList>
    </citation>
    <scope>NUCLEOTIDE SEQUENCE [LARGE SCALE GENOMIC DNA]</scope>
    <source>
        <strain evidence="7 8">DSM 45298</strain>
    </source>
</reference>
<dbReference type="SUPFAM" id="SSF53335">
    <property type="entry name" value="S-adenosyl-L-methionine-dependent methyltransferases"/>
    <property type="match status" value="1"/>
</dbReference>
<keyword evidence="4 7" id="KW-0808">Transferase</keyword>
<dbReference type="NCBIfam" id="TIGR02467">
    <property type="entry name" value="CbiE"/>
    <property type="match status" value="1"/>
</dbReference>
<dbReference type="CDD" id="cd11644">
    <property type="entry name" value="Precorrin-6Y-MT"/>
    <property type="match status" value="1"/>
</dbReference>
<dbReference type="NCBIfam" id="TIGR02469">
    <property type="entry name" value="CbiT"/>
    <property type="match status" value="1"/>
</dbReference>
<dbReference type="GO" id="GO:0008276">
    <property type="term" value="F:protein methyltransferase activity"/>
    <property type="evidence" value="ECO:0007669"/>
    <property type="project" value="InterPro"/>
</dbReference>
<evidence type="ECO:0000256" key="5">
    <source>
        <dbReference type="ARBA" id="ARBA00022691"/>
    </source>
</evidence>
<dbReference type="CDD" id="cd02440">
    <property type="entry name" value="AdoMet_MTases"/>
    <property type="match status" value="1"/>
</dbReference>
<dbReference type="SUPFAM" id="SSF53790">
    <property type="entry name" value="Tetrapyrrole methylase"/>
    <property type="match status" value="1"/>
</dbReference>
<dbReference type="InterPro" id="IPR014008">
    <property type="entry name" value="Cbl_synth_MTase_CbiT"/>
</dbReference>
<dbReference type="UniPathway" id="UPA00148"/>
<dbReference type="PANTHER" id="PTHR43182:SF1">
    <property type="entry name" value="COBALT-PRECORRIN-7 C(5)-METHYLTRANSFERASE"/>
    <property type="match status" value="1"/>
</dbReference>
<keyword evidence="2" id="KW-0169">Cobalamin biosynthesis</keyword>
<dbReference type="PANTHER" id="PTHR43182">
    <property type="entry name" value="COBALT-PRECORRIN-6B C(15)-METHYLTRANSFERASE (DECARBOXYLATING)"/>
    <property type="match status" value="1"/>
</dbReference>
<evidence type="ECO:0000256" key="4">
    <source>
        <dbReference type="ARBA" id="ARBA00022679"/>
    </source>
</evidence>
<dbReference type="AlphaFoldDB" id="A0A840F1S2"/>
<dbReference type="Gene3D" id="3.40.50.150">
    <property type="entry name" value="Vaccinia Virus protein VP39"/>
    <property type="match status" value="1"/>
</dbReference>
<dbReference type="Proteomes" id="UP000551501">
    <property type="component" value="Unassembled WGS sequence"/>
</dbReference>
<dbReference type="InterPro" id="IPR014777">
    <property type="entry name" value="4pyrrole_Mease_sub1"/>
</dbReference>
<evidence type="ECO:0000256" key="1">
    <source>
        <dbReference type="ARBA" id="ARBA00004953"/>
    </source>
</evidence>
<evidence type="ECO:0000313" key="7">
    <source>
        <dbReference type="EMBL" id="MBB4136564.1"/>
    </source>
</evidence>
<dbReference type="InterPro" id="IPR050714">
    <property type="entry name" value="Cobalamin_biosynth_MTase"/>
</dbReference>
<evidence type="ECO:0000313" key="8">
    <source>
        <dbReference type="Proteomes" id="UP000551501"/>
    </source>
</evidence>
<keyword evidence="8" id="KW-1185">Reference proteome</keyword>
<evidence type="ECO:0000259" key="6">
    <source>
        <dbReference type="Pfam" id="PF00590"/>
    </source>
</evidence>
<dbReference type="PIRSF" id="PIRSF036428">
    <property type="entry name" value="CobL"/>
    <property type="match status" value="1"/>
</dbReference>
<keyword evidence="3 7" id="KW-0489">Methyltransferase</keyword>
<dbReference type="InterPro" id="IPR012818">
    <property type="entry name" value="CbiE"/>
</dbReference>
<dbReference type="GO" id="GO:0009236">
    <property type="term" value="P:cobalamin biosynthetic process"/>
    <property type="evidence" value="ECO:0007669"/>
    <property type="project" value="UniProtKB-UniPathway"/>
</dbReference>
<accession>A0A840F1S2</accession>
<gene>
    <name evidence="7" type="ORF">BKA16_003116</name>
</gene>
<dbReference type="RefSeq" id="WP_183371536.1">
    <property type="nucleotide sequence ID" value="NZ_JACIFP010000001.1"/>
</dbReference>
<name>A0A840F1S2_9ACTN</name>
<proteinExistence type="predicted"/>
<dbReference type="GO" id="GO:0046025">
    <property type="term" value="F:precorrin-6Y C5,15-methyltransferase (decarboxylating) activity"/>
    <property type="evidence" value="ECO:0007669"/>
    <property type="project" value="UniProtKB-EC"/>
</dbReference>
<dbReference type="InterPro" id="IPR029063">
    <property type="entry name" value="SAM-dependent_MTases_sf"/>
</dbReference>
<dbReference type="Pfam" id="PF00590">
    <property type="entry name" value="TP_methylase"/>
    <property type="match status" value="1"/>
</dbReference>
<evidence type="ECO:0000256" key="3">
    <source>
        <dbReference type="ARBA" id="ARBA00022603"/>
    </source>
</evidence>
<dbReference type="GO" id="GO:0032259">
    <property type="term" value="P:methylation"/>
    <property type="evidence" value="ECO:0007669"/>
    <property type="project" value="UniProtKB-KW"/>
</dbReference>
<dbReference type="EMBL" id="JACIFP010000001">
    <property type="protein sequence ID" value="MBB4136564.1"/>
    <property type="molecule type" value="Genomic_DNA"/>
</dbReference>